<dbReference type="InterPro" id="IPR050109">
    <property type="entry name" value="HTH-type_TetR-like_transc_reg"/>
</dbReference>
<dbReference type="PANTHER" id="PTHR30055">
    <property type="entry name" value="HTH-TYPE TRANSCRIPTIONAL REGULATOR RUTR"/>
    <property type="match status" value="1"/>
</dbReference>
<dbReference type="EMBL" id="JBHSDK010000061">
    <property type="protein sequence ID" value="MFC4337785.1"/>
    <property type="molecule type" value="Genomic_DNA"/>
</dbReference>
<evidence type="ECO:0000256" key="2">
    <source>
        <dbReference type="ARBA" id="ARBA00023125"/>
    </source>
</evidence>
<feature type="DNA-binding region" description="H-T-H motif" evidence="4">
    <location>
        <begin position="33"/>
        <end position="52"/>
    </location>
</feature>
<feature type="domain" description="HTH tetR-type" evidence="5">
    <location>
        <begin position="10"/>
        <end position="70"/>
    </location>
</feature>
<evidence type="ECO:0000313" key="7">
    <source>
        <dbReference type="Proteomes" id="UP001595823"/>
    </source>
</evidence>
<dbReference type="Pfam" id="PF00440">
    <property type="entry name" value="TetR_N"/>
    <property type="match status" value="1"/>
</dbReference>
<reference evidence="7" key="1">
    <citation type="journal article" date="2019" name="Int. J. Syst. Evol. Microbiol.">
        <title>The Global Catalogue of Microorganisms (GCM) 10K type strain sequencing project: providing services to taxonomists for standard genome sequencing and annotation.</title>
        <authorList>
            <consortium name="The Broad Institute Genomics Platform"/>
            <consortium name="The Broad Institute Genome Sequencing Center for Infectious Disease"/>
            <person name="Wu L."/>
            <person name="Ma J."/>
        </authorList>
    </citation>
    <scope>NUCLEOTIDE SEQUENCE [LARGE SCALE GENOMIC DNA]</scope>
    <source>
        <strain evidence="7">IBRC-M 10908</strain>
    </source>
</reference>
<dbReference type="Gene3D" id="1.10.357.10">
    <property type="entry name" value="Tetracycline Repressor, domain 2"/>
    <property type="match status" value="1"/>
</dbReference>
<keyword evidence="2 4" id="KW-0238">DNA-binding</keyword>
<accession>A0ABV8U3T5</accession>
<organism evidence="6 7">
    <name type="scientific">Salininema proteolyticum</name>
    <dbReference type="NCBI Taxonomy" id="1607685"/>
    <lineage>
        <taxon>Bacteria</taxon>
        <taxon>Bacillati</taxon>
        <taxon>Actinomycetota</taxon>
        <taxon>Actinomycetes</taxon>
        <taxon>Glycomycetales</taxon>
        <taxon>Glycomycetaceae</taxon>
        <taxon>Salininema</taxon>
    </lineage>
</organism>
<dbReference type="InterPro" id="IPR009057">
    <property type="entry name" value="Homeodomain-like_sf"/>
</dbReference>
<gene>
    <name evidence="6" type="ORF">ACFPET_21550</name>
</gene>
<comment type="caution">
    <text evidence="6">The sequence shown here is derived from an EMBL/GenBank/DDBJ whole genome shotgun (WGS) entry which is preliminary data.</text>
</comment>
<dbReference type="PANTHER" id="PTHR30055:SF234">
    <property type="entry name" value="HTH-TYPE TRANSCRIPTIONAL REGULATOR BETI"/>
    <property type="match status" value="1"/>
</dbReference>
<evidence type="ECO:0000256" key="3">
    <source>
        <dbReference type="ARBA" id="ARBA00023163"/>
    </source>
</evidence>
<dbReference type="InterPro" id="IPR001647">
    <property type="entry name" value="HTH_TetR"/>
</dbReference>
<dbReference type="PRINTS" id="PR00455">
    <property type="entry name" value="HTHTETR"/>
</dbReference>
<keyword evidence="1" id="KW-0805">Transcription regulation</keyword>
<dbReference type="SUPFAM" id="SSF46689">
    <property type="entry name" value="Homeodomain-like"/>
    <property type="match status" value="1"/>
</dbReference>
<name>A0ABV8U3T5_9ACTN</name>
<keyword evidence="7" id="KW-1185">Reference proteome</keyword>
<dbReference type="Proteomes" id="UP001595823">
    <property type="component" value="Unassembled WGS sequence"/>
</dbReference>
<evidence type="ECO:0000256" key="4">
    <source>
        <dbReference type="PROSITE-ProRule" id="PRU00335"/>
    </source>
</evidence>
<dbReference type="PROSITE" id="PS50977">
    <property type="entry name" value="HTH_TETR_2"/>
    <property type="match status" value="1"/>
</dbReference>
<protein>
    <submittedName>
        <fullName evidence="6">TetR/AcrR family transcriptional regulator</fullName>
    </submittedName>
</protein>
<proteinExistence type="predicted"/>
<dbReference type="InterPro" id="IPR036271">
    <property type="entry name" value="Tet_transcr_reg_TetR-rel_C_sf"/>
</dbReference>
<keyword evidence="3" id="KW-0804">Transcription</keyword>
<evidence type="ECO:0000313" key="6">
    <source>
        <dbReference type="EMBL" id="MFC4337785.1"/>
    </source>
</evidence>
<dbReference type="InterPro" id="IPR041583">
    <property type="entry name" value="TetR_C_31"/>
</dbReference>
<dbReference type="SUPFAM" id="SSF48498">
    <property type="entry name" value="Tetracyclin repressor-like, C-terminal domain"/>
    <property type="match status" value="1"/>
</dbReference>
<evidence type="ECO:0000256" key="1">
    <source>
        <dbReference type="ARBA" id="ARBA00023015"/>
    </source>
</evidence>
<evidence type="ECO:0000259" key="5">
    <source>
        <dbReference type="PROSITE" id="PS50977"/>
    </source>
</evidence>
<dbReference type="RefSeq" id="WP_380625119.1">
    <property type="nucleotide sequence ID" value="NZ_JBHSDK010000061.1"/>
</dbReference>
<sequence>MTPTSAERGRDARERLLTAAAELIPELGWNAVSTRVLAERAGVRPGLVHYHFSSLSELLRLAALQVIRQTMDMVGLALSQIDSPEDAVDAMLAQLDAFSGLDPTSVLFAESYLQATRDPELREQFRETTVAFETTVSAFFARHGVDSPGAALTFMAALDGFVLHKALNPDLRAADLAPSLKSILDTERRRT</sequence>
<dbReference type="Pfam" id="PF17940">
    <property type="entry name" value="TetR_C_31"/>
    <property type="match status" value="1"/>
</dbReference>